<evidence type="ECO:0000256" key="9">
    <source>
        <dbReference type="ARBA" id="ARBA00023125"/>
    </source>
</evidence>
<reference evidence="14" key="1">
    <citation type="journal article" date="2012" name="Nat. Biotechnol.">
        <title>Draft genome sequence of pigeonpea (Cajanus cajan), an orphan legume crop of resource-poor farmers.</title>
        <authorList>
            <person name="Varshney R.K."/>
            <person name="Chen W."/>
            <person name="Li Y."/>
            <person name="Bharti A.K."/>
            <person name="Saxena R.K."/>
            <person name="Schlueter J.A."/>
            <person name="Donoghue M.T."/>
            <person name="Azam S."/>
            <person name="Fan G."/>
            <person name="Whaley A.M."/>
            <person name="Farmer A.D."/>
            <person name="Sheridan J."/>
            <person name="Iwata A."/>
            <person name="Tuteja R."/>
            <person name="Penmetsa R.V."/>
            <person name="Wu W."/>
            <person name="Upadhyaya H.D."/>
            <person name="Yang S.P."/>
            <person name="Shah T."/>
            <person name="Saxena K.B."/>
            <person name="Michael T."/>
            <person name="McCombie W.R."/>
            <person name="Yang B."/>
            <person name="Zhang G."/>
            <person name="Yang H."/>
            <person name="Wang J."/>
            <person name="Spillane C."/>
            <person name="Cook D.R."/>
            <person name="May G.D."/>
            <person name="Xu X."/>
            <person name="Jackson S.A."/>
        </authorList>
    </citation>
    <scope>NUCLEOTIDE SEQUENCE [LARGE SCALE GENOMIC DNA]</scope>
</reference>
<gene>
    <name evidence="14" type="ORF">KK1_045409</name>
</gene>
<keyword evidence="2" id="KW-0479">Metal-binding</keyword>
<dbReference type="Gene3D" id="3.30.420.10">
    <property type="entry name" value="Ribonuclease H-like superfamily/Ribonuclease H"/>
    <property type="match status" value="1"/>
</dbReference>
<evidence type="ECO:0000256" key="8">
    <source>
        <dbReference type="ARBA" id="ARBA00022932"/>
    </source>
</evidence>
<feature type="coiled-coil region" evidence="12">
    <location>
        <begin position="437"/>
        <end position="464"/>
    </location>
</feature>
<dbReference type="GO" id="GO:0006508">
    <property type="term" value="P:proteolysis"/>
    <property type="evidence" value="ECO:0007669"/>
    <property type="project" value="UniProtKB-KW"/>
</dbReference>
<evidence type="ECO:0000256" key="1">
    <source>
        <dbReference type="ARBA" id="ARBA00022670"/>
    </source>
</evidence>
<dbReference type="Pfam" id="PF24626">
    <property type="entry name" value="SH3_Tf2-1"/>
    <property type="match status" value="1"/>
</dbReference>
<name>A0A151QTZ4_CAJCA</name>
<dbReference type="PROSITE" id="PS50994">
    <property type="entry name" value="INTEGRASE"/>
    <property type="match status" value="1"/>
</dbReference>
<evidence type="ECO:0000256" key="2">
    <source>
        <dbReference type="ARBA" id="ARBA00022723"/>
    </source>
</evidence>
<protein>
    <submittedName>
        <fullName evidence="14">Transposon Ty3-G Gag-Pol polyprotein</fullName>
    </submittedName>
</protein>
<keyword evidence="9" id="KW-0238">DNA-binding</keyword>
<evidence type="ECO:0000256" key="12">
    <source>
        <dbReference type="SAM" id="Coils"/>
    </source>
</evidence>
<dbReference type="InterPro" id="IPR050951">
    <property type="entry name" value="Retrovirus_Pol_polyprotein"/>
</dbReference>
<dbReference type="SUPFAM" id="SSF56672">
    <property type="entry name" value="DNA/RNA polymerases"/>
    <property type="match status" value="1"/>
</dbReference>
<accession>A0A151QTZ4</accession>
<dbReference type="InterPro" id="IPR041588">
    <property type="entry name" value="Integrase_H2C2"/>
</dbReference>
<dbReference type="GO" id="GO:0015074">
    <property type="term" value="P:DNA integration"/>
    <property type="evidence" value="ECO:0007669"/>
    <property type="project" value="UniProtKB-KW"/>
</dbReference>
<evidence type="ECO:0000259" key="13">
    <source>
        <dbReference type="PROSITE" id="PS50994"/>
    </source>
</evidence>
<dbReference type="SUPFAM" id="SSF53098">
    <property type="entry name" value="Ribonuclease H-like"/>
    <property type="match status" value="1"/>
</dbReference>
<evidence type="ECO:0000256" key="10">
    <source>
        <dbReference type="ARBA" id="ARBA00023172"/>
    </source>
</evidence>
<dbReference type="InterPro" id="IPR041577">
    <property type="entry name" value="RT_RNaseH_2"/>
</dbReference>
<dbReference type="GO" id="GO:0006310">
    <property type="term" value="P:DNA recombination"/>
    <property type="evidence" value="ECO:0007669"/>
    <property type="project" value="UniProtKB-KW"/>
</dbReference>
<dbReference type="Gramene" id="C.cajan_45921.t">
    <property type="protein sequence ID" value="C.cajan_45921.t"/>
    <property type="gene ID" value="C.cajan_45921"/>
</dbReference>
<evidence type="ECO:0000256" key="11">
    <source>
        <dbReference type="ARBA" id="ARBA00023268"/>
    </source>
</evidence>
<keyword evidence="7" id="KW-0695">RNA-directed DNA polymerase</keyword>
<evidence type="ECO:0000256" key="5">
    <source>
        <dbReference type="ARBA" id="ARBA00022842"/>
    </source>
</evidence>
<keyword evidence="1" id="KW-0645">Protease</keyword>
<dbReference type="InterPro" id="IPR056924">
    <property type="entry name" value="SH3_Tf2-1"/>
</dbReference>
<keyword evidence="11" id="KW-0511">Multifunctional enzyme</keyword>
<organism evidence="14 15">
    <name type="scientific">Cajanus cajan</name>
    <name type="common">Pigeon pea</name>
    <name type="synonym">Cajanus indicus</name>
    <dbReference type="NCBI Taxonomy" id="3821"/>
    <lineage>
        <taxon>Eukaryota</taxon>
        <taxon>Viridiplantae</taxon>
        <taxon>Streptophyta</taxon>
        <taxon>Embryophyta</taxon>
        <taxon>Tracheophyta</taxon>
        <taxon>Spermatophyta</taxon>
        <taxon>Magnoliopsida</taxon>
        <taxon>eudicotyledons</taxon>
        <taxon>Gunneridae</taxon>
        <taxon>Pentapetalae</taxon>
        <taxon>rosids</taxon>
        <taxon>fabids</taxon>
        <taxon>Fabales</taxon>
        <taxon>Fabaceae</taxon>
        <taxon>Papilionoideae</taxon>
        <taxon>50 kb inversion clade</taxon>
        <taxon>NPAAA clade</taxon>
        <taxon>indigoferoid/millettioid clade</taxon>
        <taxon>Phaseoleae</taxon>
        <taxon>Cajanus</taxon>
    </lineage>
</organism>
<dbReference type="InterPro" id="IPR043502">
    <property type="entry name" value="DNA/RNA_pol_sf"/>
</dbReference>
<dbReference type="GO" id="GO:0003964">
    <property type="term" value="F:RNA-directed DNA polymerase activity"/>
    <property type="evidence" value="ECO:0007669"/>
    <property type="project" value="UniProtKB-KW"/>
</dbReference>
<dbReference type="GO" id="GO:0004190">
    <property type="term" value="F:aspartic-type endopeptidase activity"/>
    <property type="evidence" value="ECO:0007669"/>
    <property type="project" value="UniProtKB-KW"/>
</dbReference>
<keyword evidence="3" id="KW-0064">Aspartyl protease</keyword>
<dbReference type="PANTHER" id="PTHR37984:SF5">
    <property type="entry name" value="PROTEIN NYNRIN-LIKE"/>
    <property type="match status" value="1"/>
</dbReference>
<keyword evidence="8" id="KW-0808">Transferase</keyword>
<evidence type="ECO:0000256" key="4">
    <source>
        <dbReference type="ARBA" id="ARBA00022801"/>
    </source>
</evidence>
<dbReference type="GO" id="GO:0046872">
    <property type="term" value="F:metal ion binding"/>
    <property type="evidence" value="ECO:0007669"/>
    <property type="project" value="UniProtKB-KW"/>
</dbReference>
<dbReference type="AlphaFoldDB" id="A0A151QTZ4"/>
<sequence>MDQLLGACVFSKIDLRSGYHQIRVRVEDVPMTAFRTRYGHYEFIENFSRLAFPLTKLTKKDQPFVWDSRCEESFQELKRRLTSAPMLVLPDPSKTFEVFYNASKLGLGQLKIHEQNYPTHDLELTAIVFVADALSRKSLRVSSLMIRELHMIEEFRGMILGCMLTSKSIKLRALRVTNSLIDEIGEGQKIDPFLSSQVEKLNQVLRFKDRLCIPSMLELMRAILEEGHRSSLSIHPGATKMYQDLKKMFWWPKMKREVEEFVNACLVCQKAKVEHQKPSGLMQPLDVPVWKSDNISMDFVVGLPKTMKNLDAIWVIVDRLTKSAHFIPINIRYPLERLTKLYIGEIVRLHGVPTSIVSDRDPRFTSRFWESLHKALGTKLRLSSAYHPKKDGQTERTIHYHSSIGMAPYEVLYGRRCRTPLCFVEPKENAMLGPEIVQQTTEQVKMIQERMKATQSRKKSYNDKRRKNLEFKEGDHVFLKVTPWIGVGRALKSHKLTPCFIDPYQILKRIGEVAYQIALPPSLSNLHSIFHVSQLKKYVHDPSHIIEFDNIQLKDNLTYETVPLRIDDMRVKQLRGKEISLVKVIWGGNIVESATWELESKMRKAYPFLFAGKFRGRNF</sequence>
<dbReference type="Gene3D" id="1.10.340.70">
    <property type="match status" value="1"/>
</dbReference>
<evidence type="ECO:0000313" key="15">
    <source>
        <dbReference type="Proteomes" id="UP000075243"/>
    </source>
</evidence>
<dbReference type="Pfam" id="PF17921">
    <property type="entry name" value="Integrase_H2C2"/>
    <property type="match status" value="1"/>
</dbReference>
<dbReference type="InterPro" id="IPR036397">
    <property type="entry name" value="RNaseH_sf"/>
</dbReference>
<dbReference type="InterPro" id="IPR043128">
    <property type="entry name" value="Rev_trsase/Diguanyl_cyclase"/>
</dbReference>
<dbReference type="InterPro" id="IPR012337">
    <property type="entry name" value="RNaseH-like_sf"/>
</dbReference>
<dbReference type="Pfam" id="PF17919">
    <property type="entry name" value="RT_RNaseH_2"/>
    <property type="match status" value="1"/>
</dbReference>
<keyword evidence="4" id="KW-0378">Hydrolase</keyword>
<dbReference type="Gene3D" id="3.30.70.270">
    <property type="match status" value="1"/>
</dbReference>
<dbReference type="EMBL" id="KQ484798">
    <property type="protein sequence ID" value="KYP33716.1"/>
    <property type="molecule type" value="Genomic_DNA"/>
</dbReference>
<keyword evidence="15" id="KW-1185">Reference proteome</keyword>
<dbReference type="InterPro" id="IPR001584">
    <property type="entry name" value="Integrase_cat-core"/>
</dbReference>
<evidence type="ECO:0000313" key="14">
    <source>
        <dbReference type="EMBL" id="KYP33716.1"/>
    </source>
</evidence>
<feature type="domain" description="Integrase catalytic" evidence="13">
    <location>
        <begin position="280"/>
        <end position="491"/>
    </location>
</feature>
<keyword evidence="8" id="KW-0548">Nucleotidyltransferase</keyword>
<evidence type="ECO:0000256" key="3">
    <source>
        <dbReference type="ARBA" id="ARBA00022750"/>
    </source>
</evidence>
<dbReference type="GO" id="GO:0003887">
    <property type="term" value="F:DNA-directed DNA polymerase activity"/>
    <property type="evidence" value="ECO:0007669"/>
    <property type="project" value="UniProtKB-KW"/>
</dbReference>
<evidence type="ECO:0000256" key="6">
    <source>
        <dbReference type="ARBA" id="ARBA00022908"/>
    </source>
</evidence>
<dbReference type="Proteomes" id="UP000075243">
    <property type="component" value="Unassembled WGS sequence"/>
</dbReference>
<keyword evidence="10" id="KW-0233">DNA recombination</keyword>
<evidence type="ECO:0000256" key="7">
    <source>
        <dbReference type="ARBA" id="ARBA00022918"/>
    </source>
</evidence>
<keyword evidence="12" id="KW-0175">Coiled coil</keyword>
<keyword evidence="5" id="KW-0460">Magnesium</keyword>
<dbReference type="PANTHER" id="PTHR37984">
    <property type="entry name" value="PROTEIN CBG26694"/>
    <property type="match status" value="1"/>
</dbReference>
<proteinExistence type="predicted"/>
<keyword evidence="6" id="KW-0229">DNA integration</keyword>
<keyword evidence="8" id="KW-0239">DNA-directed DNA polymerase</keyword>
<dbReference type="GO" id="GO:0003677">
    <property type="term" value="F:DNA binding"/>
    <property type="evidence" value="ECO:0007669"/>
    <property type="project" value="UniProtKB-KW"/>
</dbReference>